<proteinExistence type="predicted"/>
<keyword evidence="1" id="KW-1133">Transmembrane helix</keyword>
<dbReference type="Proteomes" id="UP000447434">
    <property type="component" value="Chromosome 6"/>
</dbReference>
<dbReference type="AlphaFoldDB" id="A0A6A4QGL4"/>
<protein>
    <submittedName>
        <fullName evidence="2">Uncharacterized protein</fullName>
    </submittedName>
</protein>
<reference evidence="3" key="1">
    <citation type="journal article" date="2020" name="Nat. Commun.">
        <title>Genome sequence of the cluster root forming white lupin.</title>
        <authorList>
            <person name="Hufnagel B."/>
            <person name="Marques A."/>
            <person name="Soriano A."/>
            <person name="Marques L."/>
            <person name="Divol F."/>
            <person name="Doumas P."/>
            <person name="Sallet E."/>
            <person name="Mancinotti D."/>
            <person name="Carrere S."/>
            <person name="Marande W."/>
            <person name="Arribat S."/>
            <person name="Keller J."/>
            <person name="Huneau C."/>
            <person name="Blein T."/>
            <person name="Aime D."/>
            <person name="Laguerre M."/>
            <person name="Taylor J."/>
            <person name="Schubert V."/>
            <person name="Nelson M."/>
            <person name="Geu-Flores F."/>
            <person name="Crespi M."/>
            <person name="Gallardo-Guerrero K."/>
            <person name="Delaux P.-M."/>
            <person name="Salse J."/>
            <person name="Berges H."/>
            <person name="Guyot R."/>
            <person name="Gouzy J."/>
            <person name="Peret B."/>
        </authorList>
    </citation>
    <scope>NUCLEOTIDE SEQUENCE [LARGE SCALE GENOMIC DNA]</scope>
    <source>
        <strain evidence="3">cv. Amiga</strain>
    </source>
</reference>
<keyword evidence="1" id="KW-0472">Membrane</keyword>
<evidence type="ECO:0000256" key="1">
    <source>
        <dbReference type="SAM" id="Phobius"/>
    </source>
</evidence>
<dbReference type="EMBL" id="WOCE01000006">
    <property type="protein sequence ID" value="KAE9612639.1"/>
    <property type="molecule type" value="Genomic_DNA"/>
</dbReference>
<feature type="transmembrane region" description="Helical" evidence="1">
    <location>
        <begin position="26"/>
        <end position="48"/>
    </location>
</feature>
<organism evidence="2 3">
    <name type="scientific">Lupinus albus</name>
    <name type="common">White lupine</name>
    <name type="synonym">Lupinus termis</name>
    <dbReference type="NCBI Taxonomy" id="3870"/>
    <lineage>
        <taxon>Eukaryota</taxon>
        <taxon>Viridiplantae</taxon>
        <taxon>Streptophyta</taxon>
        <taxon>Embryophyta</taxon>
        <taxon>Tracheophyta</taxon>
        <taxon>Spermatophyta</taxon>
        <taxon>Magnoliopsida</taxon>
        <taxon>eudicotyledons</taxon>
        <taxon>Gunneridae</taxon>
        <taxon>Pentapetalae</taxon>
        <taxon>rosids</taxon>
        <taxon>fabids</taxon>
        <taxon>Fabales</taxon>
        <taxon>Fabaceae</taxon>
        <taxon>Papilionoideae</taxon>
        <taxon>50 kb inversion clade</taxon>
        <taxon>genistoids sensu lato</taxon>
        <taxon>core genistoids</taxon>
        <taxon>Genisteae</taxon>
        <taxon>Lupinus</taxon>
    </lineage>
</organism>
<evidence type="ECO:0000313" key="3">
    <source>
        <dbReference type="Proteomes" id="UP000447434"/>
    </source>
</evidence>
<accession>A0A6A4QGL4</accession>
<name>A0A6A4QGL4_LUPAL</name>
<evidence type="ECO:0000313" key="2">
    <source>
        <dbReference type="EMBL" id="KAE9612639.1"/>
    </source>
</evidence>
<gene>
    <name evidence="2" type="ORF">Lalb_Chr06g0175191</name>
</gene>
<keyword evidence="1" id="KW-0812">Transmembrane</keyword>
<sequence>MGCLCFGPFSFFSVLSLLVRISWELISIYSFLVSSLYSVGFSQFISMFQ</sequence>
<keyword evidence="3" id="KW-1185">Reference proteome</keyword>
<comment type="caution">
    <text evidence="2">The sequence shown here is derived from an EMBL/GenBank/DDBJ whole genome shotgun (WGS) entry which is preliminary data.</text>
</comment>